<evidence type="ECO:0000256" key="1">
    <source>
        <dbReference type="SAM" id="MobiDB-lite"/>
    </source>
</evidence>
<dbReference type="Proteomes" id="UP001340816">
    <property type="component" value="Chromosome"/>
</dbReference>
<keyword evidence="3" id="KW-1185">Reference proteome</keyword>
<evidence type="ECO:0000313" key="2">
    <source>
        <dbReference type="EMBL" id="WSD22051.1"/>
    </source>
</evidence>
<organism evidence="2 3">
    <name type="scientific">Streptomyces phaeochromogenes</name>
    <dbReference type="NCBI Taxonomy" id="1923"/>
    <lineage>
        <taxon>Bacteria</taxon>
        <taxon>Bacillati</taxon>
        <taxon>Actinomycetota</taxon>
        <taxon>Actinomycetes</taxon>
        <taxon>Kitasatosporales</taxon>
        <taxon>Streptomycetaceae</taxon>
        <taxon>Streptomyces</taxon>
        <taxon>Streptomyces phaeochromogenes group</taxon>
    </lineage>
</organism>
<evidence type="ECO:0000313" key="3">
    <source>
        <dbReference type="Proteomes" id="UP001340816"/>
    </source>
</evidence>
<feature type="region of interest" description="Disordered" evidence="1">
    <location>
        <begin position="1"/>
        <end position="35"/>
    </location>
</feature>
<name>A0ABZ1HTY0_STRPH</name>
<gene>
    <name evidence="2" type="ORF">OHB35_16080</name>
</gene>
<accession>A0ABZ1HTY0</accession>
<reference evidence="2 3" key="1">
    <citation type="submission" date="2022-10" db="EMBL/GenBank/DDBJ databases">
        <title>The complete genomes of actinobacterial strains from the NBC collection.</title>
        <authorList>
            <person name="Joergensen T.S."/>
            <person name="Alvarez Arevalo M."/>
            <person name="Sterndorff E.B."/>
            <person name="Faurdal D."/>
            <person name="Vuksanovic O."/>
            <person name="Mourched A.-S."/>
            <person name="Charusanti P."/>
            <person name="Shaw S."/>
            <person name="Blin K."/>
            <person name="Weber T."/>
        </authorList>
    </citation>
    <scope>NUCLEOTIDE SEQUENCE [LARGE SCALE GENOMIC DNA]</scope>
    <source>
        <strain evidence="2 3">NBC 01752</strain>
    </source>
</reference>
<dbReference type="RefSeq" id="WP_326763218.1">
    <property type="nucleotide sequence ID" value="NZ_CP109135.1"/>
</dbReference>
<proteinExistence type="predicted"/>
<protein>
    <submittedName>
        <fullName evidence="2">Uncharacterized protein</fullName>
    </submittedName>
</protein>
<sequence length="104" mass="11064">MAVLTTPAPAPSKPAELAEPVEPPKPAELSKPVGPSKLIEPSNPLALATLAAPTHVTVTEIPGRFAVIRHAVTISRNPGLRFRLWITTTMITSELVHRLTASFA</sequence>
<dbReference type="EMBL" id="CP109135">
    <property type="protein sequence ID" value="WSD22051.1"/>
    <property type="molecule type" value="Genomic_DNA"/>
</dbReference>